<dbReference type="KEGG" id="ggr:HKW67_19550"/>
<dbReference type="Gene3D" id="3.40.50.12660">
    <property type="match status" value="1"/>
</dbReference>
<dbReference type="PROSITE" id="PS00018">
    <property type="entry name" value="EF_HAND_1"/>
    <property type="match status" value="1"/>
</dbReference>
<dbReference type="AlphaFoldDB" id="A0A6M4IRL2"/>
<reference evidence="3 4" key="1">
    <citation type="submission" date="2020-05" db="EMBL/GenBank/DDBJ databases">
        <title>Complete genome sequence of Gemmatimonas greenlandica TET16.</title>
        <authorList>
            <person name="Zeng Y."/>
        </authorList>
    </citation>
    <scope>NUCLEOTIDE SEQUENCE [LARGE SCALE GENOMIC DNA]</scope>
    <source>
        <strain evidence="3 4">TET16</strain>
    </source>
</reference>
<evidence type="ECO:0000256" key="1">
    <source>
        <dbReference type="SAM" id="Coils"/>
    </source>
</evidence>
<name>A0A6M4IRL2_9BACT</name>
<dbReference type="EMBL" id="CP053085">
    <property type="protein sequence ID" value="QJR37554.1"/>
    <property type="molecule type" value="Genomic_DNA"/>
</dbReference>
<gene>
    <name evidence="3" type="ORF">HKW67_19550</name>
</gene>
<feature type="coiled-coil region" evidence="1">
    <location>
        <begin position="266"/>
        <end position="293"/>
    </location>
</feature>
<sequence>MMHRLRKVMVHAALAMAVALPLAALLAAPLQAQRTHVLLVIGLSGEPQFKRSFEASAQSARDAAKNRWGVSDSSLIVLTEDSVRTALSSGRSTRENISQAFLRLSSRVQPGDVLFVMLMGHGSGEGAQSKVNLPGPDATAAEYASWLGGFAKQQVVFVNAATGSGDFVPALKAPNRVVVTATKTSNERNESVFLQYFAGGLGLDAADADKDGRLSVFEVFRFARTEVGKVYTSSNRMQTEHALVSDSLLASRVAFGKTAASADPRIAALIAERQALESEVASLRTKKATMTADAYDAELERLLLALAEKTKAIRAAGGGK</sequence>
<accession>A0A6M4IRL2</accession>
<feature type="chain" id="PRO_5026934957" evidence="2">
    <location>
        <begin position="33"/>
        <end position="320"/>
    </location>
</feature>
<organism evidence="3 4">
    <name type="scientific">Gemmatimonas groenlandica</name>
    <dbReference type="NCBI Taxonomy" id="2732249"/>
    <lineage>
        <taxon>Bacteria</taxon>
        <taxon>Pseudomonadati</taxon>
        <taxon>Gemmatimonadota</taxon>
        <taxon>Gemmatimonadia</taxon>
        <taxon>Gemmatimonadales</taxon>
        <taxon>Gemmatimonadaceae</taxon>
        <taxon>Gemmatimonas</taxon>
    </lineage>
</organism>
<dbReference type="Proteomes" id="UP000500938">
    <property type="component" value="Chromosome"/>
</dbReference>
<protein>
    <submittedName>
        <fullName evidence="3">Caspase family protein</fullName>
    </submittedName>
</protein>
<keyword evidence="4" id="KW-1185">Reference proteome</keyword>
<evidence type="ECO:0000256" key="2">
    <source>
        <dbReference type="SAM" id="SignalP"/>
    </source>
</evidence>
<keyword evidence="2" id="KW-0732">Signal</keyword>
<keyword evidence="1" id="KW-0175">Coiled coil</keyword>
<evidence type="ECO:0000313" key="3">
    <source>
        <dbReference type="EMBL" id="QJR37554.1"/>
    </source>
</evidence>
<feature type="signal peptide" evidence="2">
    <location>
        <begin position="1"/>
        <end position="32"/>
    </location>
</feature>
<proteinExistence type="predicted"/>
<dbReference type="InterPro" id="IPR018247">
    <property type="entry name" value="EF_Hand_1_Ca_BS"/>
</dbReference>
<dbReference type="RefSeq" id="WP_171226989.1">
    <property type="nucleotide sequence ID" value="NZ_CP053085.1"/>
</dbReference>
<evidence type="ECO:0000313" key="4">
    <source>
        <dbReference type="Proteomes" id="UP000500938"/>
    </source>
</evidence>